<evidence type="ECO:0000313" key="2">
    <source>
        <dbReference type="EMBL" id="KAI1870939.1"/>
    </source>
</evidence>
<name>A0A9P9WMF8_9PEZI</name>
<feature type="transmembrane region" description="Helical" evidence="1">
    <location>
        <begin position="12"/>
        <end position="29"/>
    </location>
</feature>
<dbReference type="AlphaFoldDB" id="A0A9P9WMF8"/>
<keyword evidence="1" id="KW-0812">Transmembrane</keyword>
<dbReference type="Proteomes" id="UP000829685">
    <property type="component" value="Unassembled WGS sequence"/>
</dbReference>
<gene>
    <name evidence="2" type="ORF">JX265_005979</name>
</gene>
<keyword evidence="3" id="KW-1185">Reference proteome</keyword>
<comment type="caution">
    <text evidence="2">The sequence shown here is derived from an EMBL/GenBank/DDBJ whole genome shotgun (WGS) entry which is preliminary data.</text>
</comment>
<evidence type="ECO:0000313" key="3">
    <source>
        <dbReference type="Proteomes" id="UP000829685"/>
    </source>
</evidence>
<sequence>MPSLPISPSHLKFLGTLVPAVAVPLIYVLHLKRRFNLLTTTCAVVGSPDTVVLANAGGAGRNVARGVGDPETRDREILPAEVRDAPQHWIVARESVVSRHVPATDLNPQFLCPEGNGDGDGERGKAFHGMVEAYISRSMRLFNHTPQAWFMRRAITDHEARETFDAEYLDQCRFEVGDRVCGVYVVSSRTRHAGGETVILSLSPPGGWTGPVVQGNLVVGYEREDREAVGYGIRITNETVLWRRKSEKPVFLEAALGRWLHAFMVQWMVVKGVEELTNGNGVKSKVS</sequence>
<reference evidence="2" key="1">
    <citation type="submission" date="2021-03" db="EMBL/GenBank/DDBJ databases">
        <title>Revisited historic fungal species revealed as producer of novel bioactive compounds through whole genome sequencing and comparative genomics.</title>
        <authorList>
            <person name="Vignolle G.A."/>
            <person name="Hochenegger N."/>
            <person name="Mach R.L."/>
            <person name="Mach-Aigner A.R."/>
            <person name="Javad Rahimi M."/>
            <person name="Salim K.A."/>
            <person name="Chan C.M."/>
            <person name="Lim L.B.L."/>
            <person name="Cai F."/>
            <person name="Druzhinina I.S."/>
            <person name="U'Ren J.M."/>
            <person name="Derntl C."/>
        </authorList>
    </citation>
    <scope>NUCLEOTIDE SEQUENCE</scope>
    <source>
        <strain evidence="2">TUCIM 5799</strain>
    </source>
</reference>
<evidence type="ECO:0000256" key="1">
    <source>
        <dbReference type="SAM" id="Phobius"/>
    </source>
</evidence>
<dbReference type="EMBL" id="JAFIMR010000013">
    <property type="protein sequence ID" value="KAI1870939.1"/>
    <property type="molecule type" value="Genomic_DNA"/>
</dbReference>
<keyword evidence="1" id="KW-0472">Membrane</keyword>
<accession>A0A9P9WMF8</accession>
<organism evidence="2 3">
    <name type="scientific">Neoarthrinium moseri</name>
    <dbReference type="NCBI Taxonomy" id="1658444"/>
    <lineage>
        <taxon>Eukaryota</taxon>
        <taxon>Fungi</taxon>
        <taxon>Dikarya</taxon>
        <taxon>Ascomycota</taxon>
        <taxon>Pezizomycotina</taxon>
        <taxon>Sordariomycetes</taxon>
        <taxon>Xylariomycetidae</taxon>
        <taxon>Amphisphaeriales</taxon>
        <taxon>Apiosporaceae</taxon>
        <taxon>Neoarthrinium</taxon>
    </lineage>
</organism>
<proteinExistence type="predicted"/>
<keyword evidence="1" id="KW-1133">Transmembrane helix</keyword>
<protein>
    <submittedName>
        <fullName evidence="2">Uncharacterized protein</fullName>
    </submittedName>
</protein>